<feature type="compositionally biased region" description="Basic and acidic residues" evidence="1">
    <location>
        <begin position="74"/>
        <end position="83"/>
    </location>
</feature>
<evidence type="ECO:0000256" key="1">
    <source>
        <dbReference type="SAM" id="MobiDB-lite"/>
    </source>
</evidence>
<feature type="signal peptide" evidence="2">
    <location>
        <begin position="1"/>
        <end position="23"/>
    </location>
</feature>
<protein>
    <submittedName>
        <fullName evidence="4">TENA_THI-4 domain-containing protein</fullName>
    </submittedName>
</protein>
<sequence length="224" mass="25506">MGAAGRRAVTALVFAYSVCTGGCQTDGKTWRASLTTSPALLAPRRARVESTTYHSRSAIAYVSQSPPQRRHKGERTDEPQSARSRVECEKSWLAAKTTLILLARAQCIFLGPVRFPVMNSTLNRLFEKPKIDMLHVARQKAQEEDWGSSIGAYLAFLSHATDDQRHELALEFQQLLINAYEHIQAFYFEGLYHMVKNLYPAYRFPYEIWTEHYSITGESLCLFH</sequence>
<dbReference type="AlphaFoldDB" id="A0A1I7XW79"/>
<dbReference type="WBParaSite" id="L893_g10229.t1">
    <property type="protein sequence ID" value="L893_g10229.t1"/>
    <property type="gene ID" value="L893_g10229"/>
</dbReference>
<evidence type="ECO:0000313" key="3">
    <source>
        <dbReference type="Proteomes" id="UP000095287"/>
    </source>
</evidence>
<feature type="chain" id="PRO_5009311449" evidence="2">
    <location>
        <begin position="24"/>
        <end position="224"/>
    </location>
</feature>
<keyword evidence="3" id="KW-1185">Reference proteome</keyword>
<name>A0A1I7XW79_9BILA</name>
<keyword evidence="2" id="KW-0732">Signal</keyword>
<evidence type="ECO:0000256" key="2">
    <source>
        <dbReference type="SAM" id="SignalP"/>
    </source>
</evidence>
<evidence type="ECO:0000313" key="4">
    <source>
        <dbReference type="WBParaSite" id="L893_g10229.t1"/>
    </source>
</evidence>
<feature type="region of interest" description="Disordered" evidence="1">
    <location>
        <begin position="59"/>
        <end position="83"/>
    </location>
</feature>
<proteinExistence type="predicted"/>
<reference evidence="4" key="1">
    <citation type="submission" date="2016-11" db="UniProtKB">
        <authorList>
            <consortium name="WormBaseParasite"/>
        </authorList>
    </citation>
    <scope>IDENTIFICATION</scope>
</reference>
<accession>A0A1I7XW79</accession>
<dbReference type="Proteomes" id="UP000095287">
    <property type="component" value="Unplaced"/>
</dbReference>
<organism evidence="3 4">
    <name type="scientific">Steinernema glaseri</name>
    <dbReference type="NCBI Taxonomy" id="37863"/>
    <lineage>
        <taxon>Eukaryota</taxon>
        <taxon>Metazoa</taxon>
        <taxon>Ecdysozoa</taxon>
        <taxon>Nematoda</taxon>
        <taxon>Chromadorea</taxon>
        <taxon>Rhabditida</taxon>
        <taxon>Tylenchina</taxon>
        <taxon>Panagrolaimomorpha</taxon>
        <taxon>Strongyloidoidea</taxon>
        <taxon>Steinernematidae</taxon>
        <taxon>Steinernema</taxon>
    </lineage>
</organism>